<evidence type="ECO:0000313" key="2">
    <source>
        <dbReference type="EMBL" id="QKF77469.1"/>
    </source>
</evidence>
<reference evidence="2 3" key="1">
    <citation type="submission" date="2020-05" db="EMBL/GenBank/DDBJ databases">
        <title>Complete genome sequencing of Campylobacter and Arcobacter type strains.</title>
        <authorList>
            <person name="Miller W.G."/>
            <person name="Yee E."/>
        </authorList>
    </citation>
    <scope>NUCLEOTIDE SEQUENCE [LARGE SCALE GENOMIC DNA]</scope>
    <source>
        <strain evidence="2 3">LMG 25694</strain>
    </source>
</reference>
<dbReference type="AlphaFoldDB" id="A0AAE7BGR5"/>
<proteinExistence type="predicted"/>
<evidence type="ECO:0000313" key="3">
    <source>
        <dbReference type="Proteomes" id="UP000503313"/>
    </source>
</evidence>
<keyword evidence="1" id="KW-0175">Coiled coil</keyword>
<sequence>MKRNIENKITSEVFAKIVELEKERNQEKQKVIAKEIINALDIEDFTPYMAYDNEGDIFIALNYDYSSNEINNSLITQKHDIYITSDGVYINDELDLKQLKEEYNETIKEQYNESLEEAKNICKEQKEFDDINEKLEFFNNQLMNLVNFQRPKYVGNYEKIIKIDEEIGKVEEIIKIYENKLKIKNKEKI</sequence>
<dbReference type="EMBL" id="CP053835">
    <property type="protein sequence ID" value="QKF77469.1"/>
    <property type="molecule type" value="Genomic_DNA"/>
</dbReference>
<dbReference type="RefSeq" id="WP_129011486.1">
    <property type="nucleotide sequence ID" value="NZ_CP053835.1"/>
</dbReference>
<name>A0AAE7BGR5_9BACT</name>
<protein>
    <submittedName>
        <fullName evidence="2">Uncharacterized protein</fullName>
    </submittedName>
</protein>
<feature type="coiled-coil region" evidence="1">
    <location>
        <begin position="89"/>
        <end position="128"/>
    </location>
</feature>
<dbReference type="Proteomes" id="UP000503313">
    <property type="component" value="Chromosome"/>
</dbReference>
<gene>
    <name evidence="2" type="ORF">ADFLV_1443</name>
</gene>
<organism evidence="2 3">
    <name type="scientific">Arcobacter defluvii</name>
    <dbReference type="NCBI Taxonomy" id="873191"/>
    <lineage>
        <taxon>Bacteria</taxon>
        <taxon>Pseudomonadati</taxon>
        <taxon>Campylobacterota</taxon>
        <taxon>Epsilonproteobacteria</taxon>
        <taxon>Campylobacterales</taxon>
        <taxon>Arcobacteraceae</taxon>
        <taxon>Arcobacter</taxon>
    </lineage>
</organism>
<evidence type="ECO:0000256" key="1">
    <source>
        <dbReference type="SAM" id="Coils"/>
    </source>
</evidence>
<accession>A0AAE7BGR5</accession>
<keyword evidence="3" id="KW-1185">Reference proteome</keyword>
<dbReference type="KEGG" id="adz:ADFLV_1443"/>